<protein>
    <recommendedName>
        <fullName evidence="2 5">peptidylprolyl isomerase</fullName>
        <ecNumber evidence="2 5">5.2.1.8</ecNumber>
    </recommendedName>
</protein>
<comment type="catalytic activity">
    <reaction evidence="1 5">
        <text>[protein]-peptidylproline (omega=180) = [protein]-peptidylproline (omega=0)</text>
        <dbReference type="Rhea" id="RHEA:16237"/>
        <dbReference type="Rhea" id="RHEA-COMP:10747"/>
        <dbReference type="Rhea" id="RHEA-COMP:10748"/>
        <dbReference type="ChEBI" id="CHEBI:83833"/>
        <dbReference type="ChEBI" id="CHEBI:83834"/>
        <dbReference type="EC" id="5.2.1.8"/>
    </reaction>
</comment>
<dbReference type="EMBL" id="JAAIUW010000012">
    <property type="protein sequence ID" value="KAF7807320.1"/>
    <property type="molecule type" value="Genomic_DNA"/>
</dbReference>
<name>A0A834W2W1_9FABA</name>
<sequence>MPLVSVDQNNGTIEEDKSNVVDAKPSQVRTLPNGLIIEVLEMGREDGKIAAPGRKISISYTGKLKDNGEVFESNIGHSPLKFRLGKGDVIQGWNVGLEVEKIDSKLSAWKQLTLSTAGRITLVNSVIFAIPTYYMQDVILSTSILNKIKQTERSFIWG</sequence>
<keyword evidence="4 5" id="KW-0413">Isomerase</keyword>
<dbReference type="EC" id="5.2.1.8" evidence="2 5"/>
<keyword evidence="3 5" id="KW-0697">Rotamase</keyword>
<dbReference type="PROSITE" id="PS50059">
    <property type="entry name" value="FKBP_PPIASE"/>
    <property type="match status" value="1"/>
</dbReference>
<dbReference type="SUPFAM" id="SSF54534">
    <property type="entry name" value="FKBP-like"/>
    <property type="match status" value="1"/>
</dbReference>
<dbReference type="PANTHER" id="PTHR43811:SF48">
    <property type="entry name" value="PEPTIDYL-PROLYL CIS-TRANS ISOMERASE FKBP43"/>
    <property type="match status" value="1"/>
</dbReference>
<evidence type="ECO:0000256" key="2">
    <source>
        <dbReference type="ARBA" id="ARBA00013194"/>
    </source>
</evidence>
<organism evidence="7 8">
    <name type="scientific">Senna tora</name>
    <dbReference type="NCBI Taxonomy" id="362788"/>
    <lineage>
        <taxon>Eukaryota</taxon>
        <taxon>Viridiplantae</taxon>
        <taxon>Streptophyta</taxon>
        <taxon>Embryophyta</taxon>
        <taxon>Tracheophyta</taxon>
        <taxon>Spermatophyta</taxon>
        <taxon>Magnoliopsida</taxon>
        <taxon>eudicotyledons</taxon>
        <taxon>Gunneridae</taxon>
        <taxon>Pentapetalae</taxon>
        <taxon>rosids</taxon>
        <taxon>fabids</taxon>
        <taxon>Fabales</taxon>
        <taxon>Fabaceae</taxon>
        <taxon>Caesalpinioideae</taxon>
        <taxon>Cassia clade</taxon>
        <taxon>Senna</taxon>
    </lineage>
</organism>
<dbReference type="AlphaFoldDB" id="A0A834W2W1"/>
<comment type="caution">
    <text evidence="7">The sequence shown here is derived from an EMBL/GenBank/DDBJ whole genome shotgun (WGS) entry which is preliminary data.</text>
</comment>
<dbReference type="GO" id="GO:0003755">
    <property type="term" value="F:peptidyl-prolyl cis-trans isomerase activity"/>
    <property type="evidence" value="ECO:0007669"/>
    <property type="project" value="UniProtKB-KW"/>
</dbReference>
<dbReference type="Pfam" id="PF00254">
    <property type="entry name" value="FKBP_C"/>
    <property type="match status" value="1"/>
</dbReference>
<reference evidence="7" key="1">
    <citation type="submission" date="2020-09" db="EMBL/GenBank/DDBJ databases">
        <title>Genome-Enabled Discovery of Anthraquinone Biosynthesis in Senna tora.</title>
        <authorList>
            <person name="Kang S.-H."/>
            <person name="Pandey R.P."/>
            <person name="Lee C.-M."/>
            <person name="Sim J.-S."/>
            <person name="Jeong J.-T."/>
            <person name="Choi B.-S."/>
            <person name="Jung M."/>
            <person name="Ginzburg D."/>
            <person name="Zhao K."/>
            <person name="Won S.Y."/>
            <person name="Oh T.-J."/>
            <person name="Yu Y."/>
            <person name="Kim N.-H."/>
            <person name="Lee O.R."/>
            <person name="Lee T.-H."/>
            <person name="Bashyal P."/>
            <person name="Kim T.-S."/>
            <person name="Lee W.-H."/>
            <person name="Kawkins C."/>
            <person name="Kim C.-K."/>
            <person name="Kim J.S."/>
            <person name="Ahn B.O."/>
            <person name="Rhee S.Y."/>
            <person name="Sohng J.K."/>
        </authorList>
    </citation>
    <scope>NUCLEOTIDE SEQUENCE</scope>
    <source>
        <tissue evidence="7">Leaf</tissue>
    </source>
</reference>
<evidence type="ECO:0000256" key="5">
    <source>
        <dbReference type="PROSITE-ProRule" id="PRU00277"/>
    </source>
</evidence>
<evidence type="ECO:0000256" key="3">
    <source>
        <dbReference type="ARBA" id="ARBA00023110"/>
    </source>
</evidence>
<evidence type="ECO:0000256" key="1">
    <source>
        <dbReference type="ARBA" id="ARBA00000971"/>
    </source>
</evidence>
<evidence type="ECO:0000259" key="6">
    <source>
        <dbReference type="PROSITE" id="PS50059"/>
    </source>
</evidence>
<dbReference type="OrthoDB" id="1902587at2759"/>
<accession>A0A834W2W1</accession>
<dbReference type="Gene3D" id="3.10.50.40">
    <property type="match status" value="1"/>
</dbReference>
<keyword evidence="8" id="KW-1185">Reference proteome</keyword>
<feature type="domain" description="PPIase FKBP-type" evidence="6">
    <location>
        <begin position="53"/>
        <end position="105"/>
    </location>
</feature>
<gene>
    <name evidence="7" type="ORF">G2W53_039481</name>
</gene>
<dbReference type="InterPro" id="IPR046357">
    <property type="entry name" value="PPIase_dom_sf"/>
</dbReference>
<dbReference type="Proteomes" id="UP000634136">
    <property type="component" value="Unassembled WGS sequence"/>
</dbReference>
<dbReference type="PANTHER" id="PTHR43811">
    <property type="entry name" value="FKBP-TYPE PEPTIDYL-PROLYL CIS-TRANS ISOMERASE FKPA"/>
    <property type="match status" value="1"/>
</dbReference>
<evidence type="ECO:0000313" key="7">
    <source>
        <dbReference type="EMBL" id="KAF7807320.1"/>
    </source>
</evidence>
<proteinExistence type="predicted"/>
<dbReference type="InterPro" id="IPR001179">
    <property type="entry name" value="PPIase_FKBP_dom"/>
</dbReference>
<evidence type="ECO:0000313" key="8">
    <source>
        <dbReference type="Proteomes" id="UP000634136"/>
    </source>
</evidence>
<evidence type="ECO:0000256" key="4">
    <source>
        <dbReference type="ARBA" id="ARBA00023235"/>
    </source>
</evidence>